<feature type="transmembrane region" description="Helical" evidence="2">
    <location>
        <begin position="6"/>
        <end position="27"/>
    </location>
</feature>
<feature type="region of interest" description="Disordered" evidence="1">
    <location>
        <begin position="1034"/>
        <end position="1072"/>
    </location>
</feature>
<keyword evidence="2" id="KW-1133">Transmembrane helix</keyword>
<name>A0A1Q9ESW8_SYMMI</name>
<dbReference type="Gene3D" id="3.30.70.270">
    <property type="match status" value="1"/>
</dbReference>
<organism evidence="3 4">
    <name type="scientific">Symbiodinium microadriaticum</name>
    <name type="common">Dinoflagellate</name>
    <name type="synonym">Zooxanthella microadriatica</name>
    <dbReference type="NCBI Taxonomy" id="2951"/>
    <lineage>
        <taxon>Eukaryota</taxon>
        <taxon>Sar</taxon>
        <taxon>Alveolata</taxon>
        <taxon>Dinophyceae</taxon>
        <taxon>Suessiales</taxon>
        <taxon>Symbiodiniaceae</taxon>
        <taxon>Symbiodinium</taxon>
    </lineage>
</organism>
<dbReference type="EMBL" id="LSRX01000077">
    <property type="protein sequence ID" value="OLQ10494.1"/>
    <property type="molecule type" value="Genomic_DNA"/>
</dbReference>
<evidence type="ECO:0000256" key="2">
    <source>
        <dbReference type="SAM" id="Phobius"/>
    </source>
</evidence>
<evidence type="ECO:0000313" key="4">
    <source>
        <dbReference type="Proteomes" id="UP000186817"/>
    </source>
</evidence>
<gene>
    <name evidence="3" type="ORF">AK812_SmicGene5815</name>
</gene>
<dbReference type="SUPFAM" id="SSF56672">
    <property type="entry name" value="DNA/RNA polymerases"/>
    <property type="match status" value="1"/>
</dbReference>
<dbReference type="OrthoDB" id="415614at2759"/>
<keyword evidence="2" id="KW-0812">Transmembrane</keyword>
<dbReference type="Proteomes" id="UP000186817">
    <property type="component" value="Unassembled WGS sequence"/>
</dbReference>
<dbReference type="InterPro" id="IPR043128">
    <property type="entry name" value="Rev_trsase/Diguanyl_cyclase"/>
</dbReference>
<accession>A0A1Q9ESW8</accession>
<evidence type="ECO:0000313" key="3">
    <source>
        <dbReference type="EMBL" id="OLQ10494.1"/>
    </source>
</evidence>
<evidence type="ECO:0000256" key="1">
    <source>
        <dbReference type="SAM" id="MobiDB-lite"/>
    </source>
</evidence>
<feature type="compositionally biased region" description="Basic residues" evidence="1">
    <location>
        <begin position="1047"/>
        <end position="1056"/>
    </location>
</feature>
<keyword evidence="2" id="KW-0472">Membrane</keyword>
<sequence length="1378" mass="154221">MGIQSFPFGAIVLLQSFTLGILSWTVIEQRQLRRQLQITLEELGAIRDEEIQLARELPCDPNPSPGNGPTEPSKTPDGGQWNLEVALRGLLLQLGLVILVPVSLLALVGLWCFLRKWNAASEPQLPSTPAARQQLAQRQLAEEETYIVLTPDEDMYEEELYQAEAQRMVGQGPGVVEVASSVQGAGGAPIMAVDIDTAEGFATGVLKWLAAEDGPGVQYGQEVQGVSIPTVRGCKHVHQGADGKQLFVECVDGADYEVFMRRPATRDIRILPVHYNALGQPERSLKEVAAECSEAKVRWTLSGPRAARWCVNYLAIENLGFEGHHERLRQVTKADASSWGIQEHFQVSMALRQALLVDQLDAYNLLTIEVQFRRLQTIEFSYSEKAKEMEAKAVGGRLSLEEQTTFGGVVRQYSTLMVCPDLLSFVKEETEKEASLAKILRKAREVVTTPAPLGLFSRGSKQRIGRRQHFEAEVKRTVSSLNAMYGKPGKLNAQAQKGAKMSQGQAKVLEFVEHAVRRVGAPAGLTGSEALEELRVSEGYEALPTSSPLGSFDPELIALPAIGGQPVPLASLWGEDGQREVEDFIRTQTLGAAEAEEKKRSIGLTKTYEDPQFKDHNKYAGFVKRLYDLSLVDVSLAKPQEAVSIFFVKKKAGKLRMILDCRLANTHFAEPEGIRLASADSITKMEVPGQAPLYTASADLQNAFYTMGMPMGLRQLFGLKKVRASELGISEVAGVPVRPEQWVYPRVAVIPMGWSHAMWWCQRLSEKLVEGSGLLKEERVRDFDPVPAGNFWHIEYVDNLVVFGTNKAEVERRFWLAVTALREAGLTVHEIEFGTGECKVLGWAISEQGVVSPTSSRLWRLRLGIREILKRGRASGQQLERLVGHMTFVSLCRREALSALGDIYTFIRRHYSTVVPLWKSVRRELSCWDGVSPLIFVNLGTPWNDTLYSVDASEWGMGVTTSKMDQQAIATLGRHVERWRFRDPLAKNPRLYVHEADYVVGAVESPIDEEAGGVTATSQPELPKSRPAEAPLTWDIELSNDPGPMKQKQRAARRRQAKLDNPGKTLRRSSVSSKTLKTYDKIWKEFQQWSQGRVHSQTSFQDLDSLLTAYLEHIYEQGEDLSKANYVTAAVIFNRPGSKGLAAMPMAQQSMKGWRKLCPPRSRMPIPFEATCLLVQRAVECGRKEVGLVVILIFLLYLRPSEPFRLRVQDIVRPIRKAAGPYKKYAILLHPTEMGIPSKTQQWDEMLSLDLEVHRFLGPALVEVLQLRTRNKQEAAFKVKMAEVISFLENAWKKEGFTPMGEPHLYRLRHGGASYESANRLRDLTAIQARGRWQTLKSVKNYEKGGRLQQLFGSLDEVVQRRCLEAAARLPKLFQCRR</sequence>
<proteinExistence type="predicted"/>
<feature type="region of interest" description="Disordered" evidence="1">
    <location>
        <begin position="56"/>
        <end position="79"/>
    </location>
</feature>
<reference evidence="3 4" key="1">
    <citation type="submission" date="2016-02" db="EMBL/GenBank/DDBJ databases">
        <title>Genome analysis of coral dinoflagellate symbionts highlights evolutionary adaptations to a symbiotic lifestyle.</title>
        <authorList>
            <person name="Aranda M."/>
            <person name="Li Y."/>
            <person name="Liew Y.J."/>
            <person name="Baumgarten S."/>
            <person name="Simakov O."/>
            <person name="Wilson M."/>
            <person name="Piel J."/>
            <person name="Ashoor H."/>
            <person name="Bougouffa S."/>
            <person name="Bajic V.B."/>
            <person name="Ryu T."/>
            <person name="Ravasi T."/>
            <person name="Bayer T."/>
            <person name="Micklem G."/>
            <person name="Kim H."/>
            <person name="Bhak J."/>
            <person name="Lajeunesse T.C."/>
            <person name="Voolstra C.R."/>
        </authorList>
    </citation>
    <scope>NUCLEOTIDE SEQUENCE [LARGE SCALE GENOMIC DNA]</scope>
    <source>
        <strain evidence="3 4">CCMP2467</strain>
    </source>
</reference>
<comment type="caution">
    <text evidence="3">The sequence shown here is derived from an EMBL/GenBank/DDBJ whole genome shotgun (WGS) entry which is preliminary data.</text>
</comment>
<dbReference type="InterPro" id="IPR043502">
    <property type="entry name" value="DNA/RNA_pol_sf"/>
</dbReference>
<evidence type="ECO:0008006" key="5">
    <source>
        <dbReference type="Google" id="ProtNLM"/>
    </source>
</evidence>
<feature type="transmembrane region" description="Helical" evidence="2">
    <location>
        <begin position="90"/>
        <end position="111"/>
    </location>
</feature>
<keyword evidence="4" id="KW-1185">Reference proteome</keyword>
<protein>
    <recommendedName>
        <fullName evidence="5">Reverse transcriptase domain-containing protein</fullName>
    </recommendedName>
</protein>